<comment type="similarity">
    <text evidence="1">Belongs to the CapA family.</text>
</comment>
<feature type="region of interest" description="Disordered" evidence="2">
    <location>
        <begin position="44"/>
        <end position="72"/>
    </location>
</feature>
<dbReference type="EMBL" id="FXUF01000012">
    <property type="protein sequence ID" value="SMP65177.1"/>
    <property type="molecule type" value="Genomic_DNA"/>
</dbReference>
<dbReference type="SUPFAM" id="SSF56300">
    <property type="entry name" value="Metallo-dependent phosphatases"/>
    <property type="match status" value="1"/>
</dbReference>
<dbReference type="PANTHER" id="PTHR33393:SF13">
    <property type="entry name" value="PGA BIOSYNTHESIS PROTEIN CAPA"/>
    <property type="match status" value="1"/>
</dbReference>
<dbReference type="InterPro" id="IPR052169">
    <property type="entry name" value="CW_Biosynth-Accessory"/>
</dbReference>
<feature type="compositionally biased region" description="Low complexity" evidence="2">
    <location>
        <begin position="95"/>
        <end position="104"/>
    </location>
</feature>
<evidence type="ECO:0000256" key="2">
    <source>
        <dbReference type="SAM" id="MobiDB-lite"/>
    </source>
</evidence>
<feature type="region of interest" description="Disordered" evidence="2">
    <location>
        <begin position="88"/>
        <end position="114"/>
    </location>
</feature>
<dbReference type="InterPro" id="IPR028994">
    <property type="entry name" value="Integrin_alpha_N"/>
</dbReference>
<feature type="domain" description="Capsule synthesis protein CapA" evidence="3">
    <location>
        <begin position="138"/>
        <end position="377"/>
    </location>
</feature>
<dbReference type="CDD" id="cd07381">
    <property type="entry name" value="MPP_CapA"/>
    <property type="match status" value="1"/>
</dbReference>
<evidence type="ECO:0000313" key="5">
    <source>
        <dbReference type="Proteomes" id="UP001158066"/>
    </source>
</evidence>
<evidence type="ECO:0000259" key="3">
    <source>
        <dbReference type="SMART" id="SM00854"/>
    </source>
</evidence>
<gene>
    <name evidence="4" type="ORF">SAMN06296020_11277</name>
</gene>
<dbReference type="Proteomes" id="UP001158066">
    <property type="component" value="Unassembled WGS sequence"/>
</dbReference>
<accession>A0AA45WXQ8</accession>
<evidence type="ECO:0000256" key="1">
    <source>
        <dbReference type="ARBA" id="ARBA00005662"/>
    </source>
</evidence>
<dbReference type="InterPro" id="IPR019079">
    <property type="entry name" value="Capsule_synth_CapA"/>
</dbReference>
<dbReference type="InterPro" id="IPR029052">
    <property type="entry name" value="Metallo-depent_PP-like"/>
</dbReference>
<evidence type="ECO:0000313" key="4">
    <source>
        <dbReference type="EMBL" id="SMP65177.1"/>
    </source>
</evidence>
<dbReference type="Pfam" id="PF09587">
    <property type="entry name" value="PGA_cap"/>
    <property type="match status" value="1"/>
</dbReference>
<protein>
    <submittedName>
        <fullName evidence="4">Poly-gamma-glutamate synthesis protein (Capsule biosynthesis protein)</fullName>
    </submittedName>
</protein>
<dbReference type="SUPFAM" id="SSF69318">
    <property type="entry name" value="Integrin alpha N-terminal domain"/>
    <property type="match status" value="1"/>
</dbReference>
<feature type="compositionally biased region" description="Basic and acidic residues" evidence="2">
    <location>
        <begin position="44"/>
        <end position="56"/>
    </location>
</feature>
<dbReference type="SMART" id="SM00854">
    <property type="entry name" value="PGA_cap"/>
    <property type="match status" value="1"/>
</dbReference>
<name>A0AA45WXQ8_9CLOT</name>
<dbReference type="RefSeq" id="WP_283410124.1">
    <property type="nucleotide sequence ID" value="NZ_FXUF01000012.1"/>
</dbReference>
<organism evidence="4 5">
    <name type="scientific">Anoxynatronum buryatiense</name>
    <dbReference type="NCBI Taxonomy" id="489973"/>
    <lineage>
        <taxon>Bacteria</taxon>
        <taxon>Bacillati</taxon>
        <taxon>Bacillota</taxon>
        <taxon>Clostridia</taxon>
        <taxon>Eubacteriales</taxon>
        <taxon>Clostridiaceae</taxon>
        <taxon>Anoxynatronum</taxon>
    </lineage>
</organism>
<dbReference type="Gene3D" id="3.60.21.10">
    <property type="match status" value="1"/>
</dbReference>
<comment type="caution">
    <text evidence="4">The sequence shown here is derived from an EMBL/GenBank/DDBJ whole genome shotgun (WGS) entry which is preliminary data.</text>
</comment>
<proteinExistence type="inferred from homology"/>
<reference evidence="4" key="1">
    <citation type="submission" date="2017-05" db="EMBL/GenBank/DDBJ databases">
        <authorList>
            <person name="Varghese N."/>
            <person name="Submissions S."/>
        </authorList>
    </citation>
    <scope>NUCLEOTIDE SEQUENCE</scope>
    <source>
        <strain evidence="4">Su22</strain>
    </source>
</reference>
<dbReference type="AlphaFoldDB" id="A0AA45WXQ8"/>
<keyword evidence="5" id="KW-1185">Reference proteome</keyword>
<dbReference type="PANTHER" id="PTHR33393">
    <property type="entry name" value="POLYGLUTAMINE SYNTHESIS ACCESSORY PROTEIN RV0574C-RELATED"/>
    <property type="match status" value="1"/>
</dbReference>
<sequence>MKPLSAARRPSPPEGLRTLTLLLALLSVLGLLLVLLLVLPGERNPDAEKAMGKDPSRVLSGVTSENEKGGDAAVGVEGNATIRVEENEAGNDESNVGGNHAGSVAGSGGSTGEETLAESFESFRARRMALPETGPPITLVAVGDVMLSRYVARVAREHENPGYPLEQVRWLLQSGNITLGNLENPLTPGREIKVPEMVLRADPEMAVALKEAGFTVMSLANNHVPDFGHQGVLDTLHHLTAAGITSMGAGENETAAYAPGFVTVEGTTFAFLGFCSDVFLPPGYGAADHPGVALIQQEKMAAAIADAAKKADFVVVALHAGTEYDPTPDDTQVQAARQAVDAGADLVIGSHPHVIQPHEVYRGKLIYYSLGNFVFDQLWSEETRRGLAVRLTLQNNQILQAEHWEVYTDDQARPQVQAAWLAGDPMPPQRLFREEQADLNADDHQETYTLRNGRLTVTDHHKALLWQSPEEWWIDDFYVGDITNDGRQNLSLSVWREGSYGPYRPFWVETNDTLVRNHLFVYQMEPGGEHPLAKPSLKAVWQSSHLARPNHQAFIAEIDGDSQNHLVVVQGDYEDPQAGEIAFWKWNGWGFSPSR</sequence>